<dbReference type="InterPro" id="IPR036770">
    <property type="entry name" value="Ankyrin_rpt-contain_sf"/>
</dbReference>
<evidence type="ECO:0000256" key="1">
    <source>
        <dbReference type="ARBA" id="ARBA00022737"/>
    </source>
</evidence>
<gene>
    <name evidence="3" type="ORF">J437_LFUL018042</name>
</gene>
<evidence type="ECO:0000313" key="4">
    <source>
        <dbReference type="Proteomes" id="UP000792457"/>
    </source>
</evidence>
<dbReference type="InterPro" id="IPR002110">
    <property type="entry name" value="Ankyrin_rpt"/>
</dbReference>
<dbReference type="PANTHER" id="PTHR22872:SF2">
    <property type="entry name" value="INHIBITOR OF BRUTON TYROSINE KINASE"/>
    <property type="match status" value="1"/>
</dbReference>
<dbReference type="Pfam" id="PF12796">
    <property type="entry name" value="Ank_2"/>
    <property type="match status" value="1"/>
</dbReference>
<dbReference type="OrthoDB" id="1893551at2759"/>
<keyword evidence="4" id="KW-1185">Reference proteome</keyword>
<keyword evidence="2" id="KW-0040">ANK repeat</keyword>
<evidence type="ECO:0000256" key="2">
    <source>
        <dbReference type="PROSITE-ProRule" id="PRU00023"/>
    </source>
</evidence>
<name>A0A8K0PCF5_LADFU</name>
<reference evidence="3" key="1">
    <citation type="submission" date="2013-04" db="EMBL/GenBank/DDBJ databases">
        <authorList>
            <person name="Qu J."/>
            <person name="Murali S.C."/>
            <person name="Bandaranaike D."/>
            <person name="Bellair M."/>
            <person name="Blankenburg K."/>
            <person name="Chao H."/>
            <person name="Dinh H."/>
            <person name="Doddapaneni H."/>
            <person name="Downs B."/>
            <person name="Dugan-Rocha S."/>
            <person name="Elkadiri S."/>
            <person name="Gnanaolivu R.D."/>
            <person name="Hernandez B."/>
            <person name="Javaid M."/>
            <person name="Jayaseelan J.C."/>
            <person name="Lee S."/>
            <person name="Li M."/>
            <person name="Ming W."/>
            <person name="Munidasa M."/>
            <person name="Muniz J."/>
            <person name="Nguyen L."/>
            <person name="Ongeri F."/>
            <person name="Osuji N."/>
            <person name="Pu L.-L."/>
            <person name="Puazo M."/>
            <person name="Qu C."/>
            <person name="Quiroz J."/>
            <person name="Raj R."/>
            <person name="Weissenberger G."/>
            <person name="Xin Y."/>
            <person name="Zou X."/>
            <person name="Han Y."/>
            <person name="Richards S."/>
            <person name="Worley K."/>
            <person name="Muzny D."/>
            <person name="Gibbs R."/>
        </authorList>
    </citation>
    <scope>NUCLEOTIDE SEQUENCE</scope>
    <source>
        <strain evidence="3">Sampled in the wild</strain>
    </source>
</reference>
<dbReference type="InterPro" id="IPR051625">
    <property type="entry name" value="Signaling_Regulatory_Domain"/>
</dbReference>
<sequence>MYKGGGEYREGETFCSPSCRSTEHAEEIISAILRGNEYQALAFMCWRCTNYATVADEAGRTALHIASSSGKVRVLKWLIKKGVNLNIQDKESGYTPLHRSLYHGQLNSARYLIMVTKI</sequence>
<keyword evidence="1" id="KW-0677">Repeat</keyword>
<accession>A0A8K0PCF5</accession>
<feature type="repeat" description="ANK" evidence="2">
    <location>
        <begin position="58"/>
        <end position="90"/>
    </location>
</feature>
<dbReference type="PANTHER" id="PTHR22872">
    <property type="entry name" value="BTK-BINDING PROTEIN-RELATED"/>
    <property type="match status" value="1"/>
</dbReference>
<dbReference type="EMBL" id="KZ309350">
    <property type="protein sequence ID" value="KAG8238384.1"/>
    <property type="molecule type" value="Genomic_DNA"/>
</dbReference>
<dbReference type="AlphaFoldDB" id="A0A8K0PCF5"/>
<reference evidence="3" key="2">
    <citation type="submission" date="2017-10" db="EMBL/GenBank/DDBJ databases">
        <title>Ladona fulva Genome sequencing and assembly.</title>
        <authorList>
            <person name="Murali S."/>
            <person name="Richards S."/>
            <person name="Bandaranaike D."/>
            <person name="Bellair M."/>
            <person name="Blankenburg K."/>
            <person name="Chao H."/>
            <person name="Dinh H."/>
            <person name="Doddapaneni H."/>
            <person name="Dugan-Rocha S."/>
            <person name="Elkadiri S."/>
            <person name="Gnanaolivu R."/>
            <person name="Hernandez B."/>
            <person name="Skinner E."/>
            <person name="Javaid M."/>
            <person name="Lee S."/>
            <person name="Li M."/>
            <person name="Ming W."/>
            <person name="Munidasa M."/>
            <person name="Muniz J."/>
            <person name="Nguyen L."/>
            <person name="Hughes D."/>
            <person name="Osuji N."/>
            <person name="Pu L.-L."/>
            <person name="Puazo M."/>
            <person name="Qu C."/>
            <person name="Quiroz J."/>
            <person name="Raj R."/>
            <person name="Weissenberger G."/>
            <person name="Xin Y."/>
            <person name="Zou X."/>
            <person name="Han Y."/>
            <person name="Worley K."/>
            <person name="Muzny D."/>
            <person name="Gibbs R."/>
        </authorList>
    </citation>
    <scope>NUCLEOTIDE SEQUENCE</scope>
    <source>
        <strain evidence="3">Sampled in the wild</strain>
    </source>
</reference>
<dbReference type="SUPFAM" id="SSF48403">
    <property type="entry name" value="Ankyrin repeat"/>
    <property type="match status" value="1"/>
</dbReference>
<dbReference type="SMART" id="SM00248">
    <property type="entry name" value="ANK"/>
    <property type="match status" value="2"/>
</dbReference>
<dbReference type="PROSITE" id="PS50297">
    <property type="entry name" value="ANK_REP_REGION"/>
    <property type="match status" value="1"/>
</dbReference>
<evidence type="ECO:0000313" key="3">
    <source>
        <dbReference type="EMBL" id="KAG8238384.1"/>
    </source>
</evidence>
<dbReference type="Proteomes" id="UP000792457">
    <property type="component" value="Unassembled WGS sequence"/>
</dbReference>
<dbReference type="PROSITE" id="PS50088">
    <property type="entry name" value="ANK_REPEAT"/>
    <property type="match status" value="1"/>
</dbReference>
<comment type="caution">
    <text evidence="3">The sequence shown here is derived from an EMBL/GenBank/DDBJ whole genome shotgun (WGS) entry which is preliminary data.</text>
</comment>
<dbReference type="Gene3D" id="1.25.40.20">
    <property type="entry name" value="Ankyrin repeat-containing domain"/>
    <property type="match status" value="1"/>
</dbReference>
<protein>
    <submittedName>
        <fullName evidence="3">Uncharacterized protein</fullName>
    </submittedName>
</protein>
<organism evidence="3 4">
    <name type="scientific">Ladona fulva</name>
    <name type="common">Scarce chaser dragonfly</name>
    <name type="synonym">Libellula fulva</name>
    <dbReference type="NCBI Taxonomy" id="123851"/>
    <lineage>
        <taxon>Eukaryota</taxon>
        <taxon>Metazoa</taxon>
        <taxon>Ecdysozoa</taxon>
        <taxon>Arthropoda</taxon>
        <taxon>Hexapoda</taxon>
        <taxon>Insecta</taxon>
        <taxon>Pterygota</taxon>
        <taxon>Palaeoptera</taxon>
        <taxon>Odonata</taxon>
        <taxon>Epiprocta</taxon>
        <taxon>Anisoptera</taxon>
        <taxon>Libelluloidea</taxon>
        <taxon>Libellulidae</taxon>
        <taxon>Ladona</taxon>
    </lineage>
</organism>
<proteinExistence type="predicted"/>